<dbReference type="InterPro" id="IPR016186">
    <property type="entry name" value="C-type_lectin-like/link_sf"/>
</dbReference>
<dbReference type="SUPFAM" id="SSF56436">
    <property type="entry name" value="C-type lectin-like"/>
    <property type="match status" value="1"/>
</dbReference>
<accession>A0A815EZ65</accession>
<dbReference type="OrthoDB" id="2142683at2759"/>
<evidence type="ECO:0000259" key="3">
    <source>
        <dbReference type="PROSITE" id="PS50041"/>
    </source>
</evidence>
<dbReference type="CDD" id="cd00037">
    <property type="entry name" value="CLECT"/>
    <property type="match status" value="1"/>
</dbReference>
<proteinExistence type="predicted"/>
<evidence type="ECO:0000313" key="5">
    <source>
        <dbReference type="Proteomes" id="UP000663852"/>
    </source>
</evidence>
<dbReference type="AlphaFoldDB" id="A0A815EZ65"/>
<feature type="signal peptide" evidence="2">
    <location>
        <begin position="1"/>
        <end position="25"/>
    </location>
</feature>
<protein>
    <recommendedName>
        <fullName evidence="3">C-type lectin domain-containing protein</fullName>
    </recommendedName>
</protein>
<feature type="transmembrane region" description="Helical" evidence="1">
    <location>
        <begin position="252"/>
        <end position="278"/>
    </location>
</feature>
<keyword evidence="2" id="KW-0732">Signal</keyword>
<dbReference type="SMART" id="SM00034">
    <property type="entry name" value="CLECT"/>
    <property type="match status" value="1"/>
</dbReference>
<feature type="transmembrane region" description="Helical" evidence="1">
    <location>
        <begin position="290"/>
        <end position="318"/>
    </location>
</feature>
<gene>
    <name evidence="4" type="ORF">EDS130_LOCUS31429</name>
</gene>
<dbReference type="InterPro" id="IPR001304">
    <property type="entry name" value="C-type_lectin-like"/>
</dbReference>
<dbReference type="PROSITE" id="PS50041">
    <property type="entry name" value="C_TYPE_LECTIN_2"/>
    <property type="match status" value="1"/>
</dbReference>
<feature type="domain" description="C-type lectin" evidence="3">
    <location>
        <begin position="36"/>
        <end position="157"/>
    </location>
</feature>
<feature type="chain" id="PRO_5032401774" description="C-type lectin domain-containing protein" evidence="2">
    <location>
        <begin position="26"/>
        <end position="521"/>
    </location>
</feature>
<evidence type="ECO:0000256" key="2">
    <source>
        <dbReference type="SAM" id="SignalP"/>
    </source>
</evidence>
<dbReference type="Gene3D" id="3.10.100.10">
    <property type="entry name" value="Mannose-Binding Protein A, subunit A"/>
    <property type="match status" value="1"/>
</dbReference>
<reference evidence="4" key="1">
    <citation type="submission" date="2021-02" db="EMBL/GenBank/DDBJ databases">
        <authorList>
            <person name="Nowell W R."/>
        </authorList>
    </citation>
    <scope>NUCLEOTIDE SEQUENCE</scope>
</reference>
<feature type="transmembrane region" description="Helical" evidence="1">
    <location>
        <begin position="224"/>
        <end position="246"/>
    </location>
</feature>
<sequence length="521" mass="58368">MTSFKLKLLLLLPLLIIEYPRRVTSECPQAFPSGDVSSLCYIYKRNALSWTDAYNQCLAKTVDGVLIQVFSAKQFDALKTGDISSKGYFWLGANNFASFRDSQWHWLDGSVVDKSVVTWCPNSTYDTAIGTYCAAYDSASQCITNFLCNTLLPAPCVAVTNVVKTESRSVLTARLSSTGTCTNSYGGAYANWWTYTLLLLNWFILFCFILYLSVRFDINKRTVILTMIIGVLSFMMIIAFAILWGVQYQDILQIPLIVVILGCIASLLFLFHILILIWNRRSVQRSLACVIVTIITIVIECGLTIGIIICIASCSNYISLAYSSVDKDIIASLLAGIMTAISIAFYTGLLYFMGESICCCYSVEAHINIFDFIPGDPGSDRIISIRTTPNTLAPTPGPQQVVTRRPQRNNEIQPGDVTGHPKKYEQIDRATSPVDERILEEFYADRPKDMHQYHLEGRQYVVYEGKTFSDVEPVRKDLTQAMLLQERRGLREAIACAKSSPHASTLADEIRQAEDLLNRLK</sequence>
<dbReference type="Proteomes" id="UP000663852">
    <property type="component" value="Unassembled WGS sequence"/>
</dbReference>
<comment type="caution">
    <text evidence="4">The sequence shown here is derived from an EMBL/GenBank/DDBJ whole genome shotgun (WGS) entry which is preliminary data.</text>
</comment>
<evidence type="ECO:0000313" key="4">
    <source>
        <dbReference type="EMBL" id="CAF1316482.1"/>
    </source>
</evidence>
<feature type="transmembrane region" description="Helical" evidence="1">
    <location>
        <begin position="330"/>
        <end position="352"/>
    </location>
</feature>
<feature type="transmembrane region" description="Helical" evidence="1">
    <location>
        <begin position="192"/>
        <end position="212"/>
    </location>
</feature>
<dbReference type="InterPro" id="IPR016187">
    <property type="entry name" value="CTDL_fold"/>
</dbReference>
<keyword evidence="1" id="KW-1133">Transmembrane helix</keyword>
<dbReference type="EMBL" id="CAJNOJ010000230">
    <property type="protein sequence ID" value="CAF1316482.1"/>
    <property type="molecule type" value="Genomic_DNA"/>
</dbReference>
<organism evidence="4 5">
    <name type="scientific">Adineta ricciae</name>
    <name type="common">Rotifer</name>
    <dbReference type="NCBI Taxonomy" id="249248"/>
    <lineage>
        <taxon>Eukaryota</taxon>
        <taxon>Metazoa</taxon>
        <taxon>Spiralia</taxon>
        <taxon>Gnathifera</taxon>
        <taxon>Rotifera</taxon>
        <taxon>Eurotatoria</taxon>
        <taxon>Bdelloidea</taxon>
        <taxon>Adinetida</taxon>
        <taxon>Adinetidae</taxon>
        <taxon>Adineta</taxon>
    </lineage>
</organism>
<evidence type="ECO:0000256" key="1">
    <source>
        <dbReference type="SAM" id="Phobius"/>
    </source>
</evidence>
<keyword evidence="1" id="KW-0812">Transmembrane</keyword>
<keyword evidence="1" id="KW-0472">Membrane</keyword>
<name>A0A815EZ65_ADIRI</name>